<evidence type="ECO:0000313" key="3">
    <source>
        <dbReference type="Proteomes" id="UP000494206"/>
    </source>
</evidence>
<accession>A0A8S1EVV6</accession>
<dbReference type="OrthoDB" id="5847145at2759"/>
<proteinExistence type="predicted"/>
<organism evidence="2 3">
    <name type="scientific">Caenorhabditis bovis</name>
    <dbReference type="NCBI Taxonomy" id="2654633"/>
    <lineage>
        <taxon>Eukaryota</taxon>
        <taxon>Metazoa</taxon>
        <taxon>Ecdysozoa</taxon>
        <taxon>Nematoda</taxon>
        <taxon>Chromadorea</taxon>
        <taxon>Rhabditida</taxon>
        <taxon>Rhabditina</taxon>
        <taxon>Rhabditomorpha</taxon>
        <taxon>Rhabditoidea</taxon>
        <taxon>Rhabditidae</taxon>
        <taxon>Peloderinae</taxon>
        <taxon>Caenorhabditis</taxon>
    </lineage>
</organism>
<comment type="caution">
    <text evidence="2">The sequence shown here is derived from an EMBL/GenBank/DDBJ whole genome shotgun (WGS) entry which is preliminary data.</text>
</comment>
<evidence type="ECO:0000313" key="2">
    <source>
        <dbReference type="EMBL" id="CAB3404329.1"/>
    </source>
</evidence>
<dbReference type="EMBL" id="CADEPM010000004">
    <property type="protein sequence ID" value="CAB3404329.1"/>
    <property type="molecule type" value="Genomic_DNA"/>
</dbReference>
<dbReference type="InterPro" id="IPR040264">
    <property type="entry name" value="T15H9.4-like"/>
</dbReference>
<evidence type="ECO:0000256" key="1">
    <source>
        <dbReference type="SAM" id="MobiDB-lite"/>
    </source>
</evidence>
<feature type="region of interest" description="Disordered" evidence="1">
    <location>
        <begin position="207"/>
        <end position="251"/>
    </location>
</feature>
<dbReference type="AlphaFoldDB" id="A0A8S1EVV6"/>
<dbReference type="Proteomes" id="UP000494206">
    <property type="component" value="Unassembled WGS sequence"/>
</dbReference>
<protein>
    <recommendedName>
        <fullName evidence="4">PDZ domain-containing protein</fullName>
    </recommendedName>
</protein>
<keyword evidence="3" id="KW-1185">Reference proteome</keyword>
<evidence type="ECO:0008006" key="4">
    <source>
        <dbReference type="Google" id="ProtNLM"/>
    </source>
</evidence>
<gene>
    <name evidence="2" type="ORF">CBOVIS_LOCUS6683</name>
</gene>
<sequence>MGLSLRCGMVTKVNYDSPFKGLIVTGDIIMFINGTLVTFEDKLSWSKGSSSIKVDIGFIRLKSRMGRNPLPSCITQTDGHVVEQAILYQFKFLKLGLNIQQAEDRIIVNYTNPDTSSHICLNIGETILAVEDQPVTSLEDVKRKILDACYKHGMAKILLDYPTTDMLKNGIRSRLSNAAKSGERPVYAIGADVKKFAQEGIEKLKESKEPDSILSKDKRKTIDSENQKISAEGKSTDNKSIENKSLENSKEKLKLNEKKSLEKMKSQENHAHRKANPIVKKLMFFKKGDKGLSFRDTADEHDIPSEWNSKLFVVLPPLKTIETEKEPNRNALTKYEKTPK</sequence>
<dbReference type="PANTHER" id="PTHR31327">
    <property type="entry name" value="SPERM MEIOSIS PDZ DOMAIN CONTAINING PROTEINS-RELATED"/>
    <property type="match status" value="1"/>
</dbReference>
<dbReference type="PANTHER" id="PTHR31327:SF10">
    <property type="entry name" value="PDZ DOMAIN-CONTAINING PROTEIN"/>
    <property type="match status" value="1"/>
</dbReference>
<feature type="compositionally biased region" description="Basic and acidic residues" evidence="1">
    <location>
        <begin position="234"/>
        <end position="251"/>
    </location>
</feature>
<reference evidence="2 3" key="1">
    <citation type="submission" date="2020-04" db="EMBL/GenBank/DDBJ databases">
        <authorList>
            <person name="Laetsch R D."/>
            <person name="Stevens L."/>
            <person name="Kumar S."/>
            <person name="Blaxter L. M."/>
        </authorList>
    </citation>
    <scope>NUCLEOTIDE SEQUENCE [LARGE SCALE GENOMIC DNA]</scope>
</reference>
<name>A0A8S1EVV6_9PELO</name>
<feature type="compositionally biased region" description="Basic and acidic residues" evidence="1">
    <location>
        <begin position="207"/>
        <end position="226"/>
    </location>
</feature>